<protein>
    <recommendedName>
        <fullName evidence="4">Glycosyl-hydrolase 97 N-terminal domain-containing protein</fullName>
    </recommendedName>
</protein>
<feature type="chain" id="PRO_5046114363" description="Glycosyl-hydrolase 97 N-terminal domain-containing protein" evidence="1">
    <location>
        <begin position="20"/>
        <end position="94"/>
    </location>
</feature>
<gene>
    <name evidence="2" type="ORF">OPS25_15200</name>
</gene>
<keyword evidence="1" id="KW-0732">Signal</keyword>
<accession>A0ABT3PAQ4</accession>
<dbReference type="RefSeq" id="WP_265618733.1">
    <property type="nucleotide sequence ID" value="NZ_JAPFRD010000013.1"/>
</dbReference>
<evidence type="ECO:0000256" key="1">
    <source>
        <dbReference type="SAM" id="SignalP"/>
    </source>
</evidence>
<feature type="signal peptide" evidence="1">
    <location>
        <begin position="1"/>
        <end position="19"/>
    </location>
</feature>
<evidence type="ECO:0000313" key="3">
    <source>
        <dbReference type="Proteomes" id="UP001142810"/>
    </source>
</evidence>
<dbReference type="InterPro" id="IPR021109">
    <property type="entry name" value="Peptidase_aspartic_dom_sf"/>
</dbReference>
<dbReference type="Proteomes" id="UP001142810">
    <property type="component" value="Unassembled WGS sequence"/>
</dbReference>
<reference evidence="2" key="1">
    <citation type="submission" date="2022-11" db="EMBL/GenBank/DDBJ databases">
        <title>Alteromonas sp. nov., isolated from sea water of the Qingdao.</title>
        <authorList>
            <person name="Wang Q."/>
        </authorList>
    </citation>
    <scope>NUCLEOTIDE SEQUENCE</scope>
    <source>
        <strain evidence="2">ASW11-7</strain>
    </source>
</reference>
<evidence type="ECO:0008006" key="4">
    <source>
        <dbReference type="Google" id="ProtNLM"/>
    </source>
</evidence>
<proteinExistence type="predicted"/>
<sequence>MKKCLLLATCLIASATSYAKINVVPLERYGKGHFKLNVSINGRSSTFMFDADASGTVIDSSKLDYFGIEPSASNFDGIAVGNEQQSKSKPRRYG</sequence>
<comment type="caution">
    <text evidence="2">The sequence shown here is derived from an EMBL/GenBank/DDBJ whole genome shotgun (WGS) entry which is preliminary data.</text>
</comment>
<keyword evidence="3" id="KW-1185">Reference proteome</keyword>
<organism evidence="2 3">
    <name type="scientific">Alteromonas aquimaris</name>
    <dbReference type="NCBI Taxonomy" id="2998417"/>
    <lineage>
        <taxon>Bacteria</taxon>
        <taxon>Pseudomonadati</taxon>
        <taxon>Pseudomonadota</taxon>
        <taxon>Gammaproteobacteria</taxon>
        <taxon>Alteromonadales</taxon>
        <taxon>Alteromonadaceae</taxon>
        <taxon>Alteromonas/Salinimonas group</taxon>
        <taxon>Alteromonas</taxon>
    </lineage>
</organism>
<name>A0ABT3PAQ4_9ALTE</name>
<evidence type="ECO:0000313" key="2">
    <source>
        <dbReference type="EMBL" id="MCW8109852.1"/>
    </source>
</evidence>
<dbReference type="EMBL" id="JAPFRD010000013">
    <property type="protein sequence ID" value="MCW8109852.1"/>
    <property type="molecule type" value="Genomic_DNA"/>
</dbReference>
<dbReference type="Gene3D" id="2.40.70.10">
    <property type="entry name" value="Acid Proteases"/>
    <property type="match status" value="1"/>
</dbReference>